<accession>D7EIK3</accession>
<dbReference type="InParanoid" id="D7EIK3"/>
<gene>
    <name evidence="1" type="primary">GLEAN_01441</name>
    <name evidence="1" type="ORF">TcasGA2_TC001441</name>
</gene>
<dbReference type="EMBL" id="KQ971307">
    <property type="protein sequence ID" value="EFA12026.1"/>
    <property type="molecule type" value="Genomic_DNA"/>
</dbReference>
<dbReference type="Proteomes" id="UP000007266">
    <property type="component" value="Linkage group 1"/>
</dbReference>
<proteinExistence type="predicted"/>
<dbReference type="HOGENOM" id="CLU_1671606_0_0_1"/>
<dbReference type="AlphaFoldDB" id="D7EIK3"/>
<name>D7EIK3_TRICA</name>
<organism evidence="1 2">
    <name type="scientific">Tribolium castaneum</name>
    <name type="common">Red flour beetle</name>
    <dbReference type="NCBI Taxonomy" id="7070"/>
    <lineage>
        <taxon>Eukaryota</taxon>
        <taxon>Metazoa</taxon>
        <taxon>Ecdysozoa</taxon>
        <taxon>Arthropoda</taxon>
        <taxon>Hexapoda</taxon>
        <taxon>Insecta</taxon>
        <taxon>Pterygota</taxon>
        <taxon>Neoptera</taxon>
        <taxon>Endopterygota</taxon>
        <taxon>Coleoptera</taxon>
        <taxon>Polyphaga</taxon>
        <taxon>Cucujiformia</taxon>
        <taxon>Tenebrionidae</taxon>
        <taxon>Tenebrionidae incertae sedis</taxon>
        <taxon>Tribolium</taxon>
    </lineage>
</organism>
<keyword evidence="2" id="KW-1185">Reference proteome</keyword>
<sequence length="158" mass="17769">MLRCAVFDVVCSRVSSTKTTFTSLQSGDLEGLNRNAWRLNSVAFSGRDWHKGWSEWDKAGWFGRVRERLQWLKIGQKRKKSIGLSISSGCYFIDIIQPFPPSALGRRYCESPVVAPVWAPLATSLLGKPVKAIETVSATVEVTNAELHHPLERRTIRP</sequence>
<dbReference type="KEGG" id="tca:107397809"/>
<protein>
    <submittedName>
        <fullName evidence="1">Uncharacterized protein</fullName>
    </submittedName>
</protein>
<evidence type="ECO:0000313" key="2">
    <source>
        <dbReference type="Proteomes" id="UP000007266"/>
    </source>
</evidence>
<evidence type="ECO:0000313" key="1">
    <source>
        <dbReference type="EMBL" id="EFA12026.1"/>
    </source>
</evidence>
<reference evidence="1 2" key="2">
    <citation type="journal article" date="2010" name="Nucleic Acids Res.">
        <title>BeetleBase in 2010: revisions to provide comprehensive genomic information for Tribolium castaneum.</title>
        <authorList>
            <person name="Kim H.S."/>
            <person name="Murphy T."/>
            <person name="Xia J."/>
            <person name="Caragea D."/>
            <person name="Park Y."/>
            <person name="Beeman R.W."/>
            <person name="Lorenzen M.D."/>
            <person name="Butcher S."/>
            <person name="Manak J.R."/>
            <person name="Brown S.J."/>
        </authorList>
    </citation>
    <scope>GENOME REANNOTATION</scope>
    <source>
        <strain evidence="1 2">Georgia GA2</strain>
    </source>
</reference>
<reference evidence="1 2" key="1">
    <citation type="journal article" date="2008" name="Nature">
        <title>The genome of the model beetle and pest Tribolium castaneum.</title>
        <authorList>
            <consortium name="Tribolium Genome Sequencing Consortium"/>
            <person name="Richards S."/>
            <person name="Gibbs R.A."/>
            <person name="Weinstock G.M."/>
            <person name="Brown S.J."/>
            <person name="Denell R."/>
            <person name="Beeman R.W."/>
            <person name="Gibbs R."/>
            <person name="Beeman R.W."/>
            <person name="Brown S.J."/>
            <person name="Bucher G."/>
            <person name="Friedrich M."/>
            <person name="Grimmelikhuijzen C.J."/>
            <person name="Klingler M."/>
            <person name="Lorenzen M."/>
            <person name="Richards S."/>
            <person name="Roth S."/>
            <person name="Schroder R."/>
            <person name="Tautz D."/>
            <person name="Zdobnov E.M."/>
            <person name="Muzny D."/>
            <person name="Gibbs R.A."/>
            <person name="Weinstock G.M."/>
            <person name="Attaway T."/>
            <person name="Bell S."/>
            <person name="Buhay C.J."/>
            <person name="Chandrabose M.N."/>
            <person name="Chavez D."/>
            <person name="Clerk-Blankenburg K.P."/>
            <person name="Cree A."/>
            <person name="Dao M."/>
            <person name="Davis C."/>
            <person name="Chacko J."/>
            <person name="Dinh H."/>
            <person name="Dugan-Rocha S."/>
            <person name="Fowler G."/>
            <person name="Garner T.T."/>
            <person name="Garnes J."/>
            <person name="Gnirke A."/>
            <person name="Hawes A."/>
            <person name="Hernandez J."/>
            <person name="Hines S."/>
            <person name="Holder M."/>
            <person name="Hume J."/>
            <person name="Jhangiani S.N."/>
            <person name="Joshi V."/>
            <person name="Khan Z.M."/>
            <person name="Jackson L."/>
            <person name="Kovar C."/>
            <person name="Kowis A."/>
            <person name="Lee S."/>
            <person name="Lewis L.R."/>
            <person name="Margolis J."/>
            <person name="Morgan M."/>
            <person name="Nazareth L.V."/>
            <person name="Nguyen N."/>
            <person name="Okwuonu G."/>
            <person name="Parker D."/>
            <person name="Richards S."/>
            <person name="Ruiz S.J."/>
            <person name="Santibanez J."/>
            <person name="Savard J."/>
            <person name="Scherer S.E."/>
            <person name="Schneider B."/>
            <person name="Sodergren E."/>
            <person name="Tautz D."/>
            <person name="Vattahil S."/>
            <person name="Villasana D."/>
            <person name="White C.S."/>
            <person name="Wright R."/>
            <person name="Park Y."/>
            <person name="Beeman R.W."/>
            <person name="Lord J."/>
            <person name="Oppert B."/>
            <person name="Lorenzen M."/>
            <person name="Brown S."/>
            <person name="Wang L."/>
            <person name="Savard J."/>
            <person name="Tautz D."/>
            <person name="Richards S."/>
            <person name="Weinstock G."/>
            <person name="Gibbs R.A."/>
            <person name="Liu Y."/>
            <person name="Worley K."/>
            <person name="Weinstock G."/>
            <person name="Elsik C.G."/>
            <person name="Reese J.T."/>
            <person name="Elhaik E."/>
            <person name="Landan G."/>
            <person name="Graur D."/>
            <person name="Arensburger P."/>
            <person name="Atkinson P."/>
            <person name="Beeman R.W."/>
            <person name="Beidler J."/>
            <person name="Brown S.J."/>
            <person name="Demuth J.P."/>
            <person name="Drury D.W."/>
            <person name="Du Y.Z."/>
            <person name="Fujiwara H."/>
            <person name="Lorenzen M."/>
            <person name="Maselli V."/>
            <person name="Osanai M."/>
            <person name="Park Y."/>
            <person name="Robertson H.M."/>
            <person name="Tu Z."/>
            <person name="Wang J.J."/>
            <person name="Wang S."/>
            <person name="Richards S."/>
            <person name="Song H."/>
            <person name="Zhang L."/>
            <person name="Sodergren E."/>
            <person name="Werner D."/>
            <person name="Stanke M."/>
            <person name="Morgenstern B."/>
            <person name="Solovyev V."/>
            <person name="Kosarev P."/>
            <person name="Brown G."/>
            <person name="Chen H.C."/>
            <person name="Ermolaeva O."/>
            <person name="Hlavina W."/>
            <person name="Kapustin Y."/>
            <person name="Kiryutin B."/>
            <person name="Kitts P."/>
            <person name="Maglott D."/>
            <person name="Pruitt K."/>
            <person name="Sapojnikov V."/>
            <person name="Souvorov A."/>
            <person name="Mackey A.J."/>
            <person name="Waterhouse R.M."/>
            <person name="Wyder S."/>
            <person name="Zdobnov E.M."/>
            <person name="Zdobnov E.M."/>
            <person name="Wyder S."/>
            <person name="Kriventseva E.V."/>
            <person name="Kadowaki T."/>
            <person name="Bork P."/>
            <person name="Aranda M."/>
            <person name="Bao R."/>
            <person name="Beermann A."/>
            <person name="Berns N."/>
            <person name="Bolognesi R."/>
            <person name="Bonneton F."/>
            <person name="Bopp D."/>
            <person name="Brown S.J."/>
            <person name="Bucher G."/>
            <person name="Butts T."/>
            <person name="Chaumot A."/>
            <person name="Denell R.E."/>
            <person name="Ferrier D.E."/>
            <person name="Friedrich M."/>
            <person name="Gordon C.M."/>
            <person name="Jindra M."/>
            <person name="Klingler M."/>
            <person name="Lan Q."/>
            <person name="Lattorff H.M."/>
            <person name="Laudet V."/>
            <person name="von Levetsow C."/>
            <person name="Liu Z."/>
            <person name="Lutz R."/>
            <person name="Lynch J.A."/>
            <person name="da Fonseca R.N."/>
            <person name="Posnien N."/>
            <person name="Reuter R."/>
            <person name="Roth S."/>
            <person name="Savard J."/>
            <person name="Schinko J.B."/>
            <person name="Schmitt C."/>
            <person name="Schoppmeier M."/>
            <person name="Schroder R."/>
            <person name="Shippy T.D."/>
            <person name="Simonnet F."/>
            <person name="Marques-Souza H."/>
            <person name="Tautz D."/>
            <person name="Tomoyasu Y."/>
            <person name="Trauner J."/>
            <person name="Van der Zee M."/>
            <person name="Vervoort M."/>
            <person name="Wittkopp N."/>
            <person name="Wimmer E.A."/>
            <person name="Yang X."/>
            <person name="Jones A.K."/>
            <person name="Sattelle D.B."/>
            <person name="Ebert P.R."/>
            <person name="Nelson D."/>
            <person name="Scott J.G."/>
            <person name="Beeman R.W."/>
            <person name="Muthukrishnan S."/>
            <person name="Kramer K.J."/>
            <person name="Arakane Y."/>
            <person name="Beeman R.W."/>
            <person name="Zhu Q."/>
            <person name="Hogenkamp D."/>
            <person name="Dixit R."/>
            <person name="Oppert B."/>
            <person name="Jiang H."/>
            <person name="Zou Z."/>
            <person name="Marshall J."/>
            <person name="Elpidina E."/>
            <person name="Vinokurov K."/>
            <person name="Oppert C."/>
            <person name="Zou Z."/>
            <person name="Evans J."/>
            <person name="Lu Z."/>
            <person name="Zhao P."/>
            <person name="Sumathipala N."/>
            <person name="Altincicek B."/>
            <person name="Vilcinskas A."/>
            <person name="Williams M."/>
            <person name="Hultmark D."/>
            <person name="Hetru C."/>
            <person name="Jiang H."/>
            <person name="Grimmelikhuijzen C.J."/>
            <person name="Hauser F."/>
            <person name="Cazzamali G."/>
            <person name="Williamson M."/>
            <person name="Park Y."/>
            <person name="Li B."/>
            <person name="Tanaka Y."/>
            <person name="Predel R."/>
            <person name="Neupert S."/>
            <person name="Schachtner J."/>
            <person name="Verleyen P."/>
            <person name="Raible F."/>
            <person name="Bork P."/>
            <person name="Friedrich M."/>
            <person name="Walden K.K."/>
            <person name="Robertson H.M."/>
            <person name="Angeli S."/>
            <person name="Foret S."/>
            <person name="Bucher G."/>
            <person name="Schuetz S."/>
            <person name="Maleszka R."/>
            <person name="Wimmer E.A."/>
            <person name="Beeman R.W."/>
            <person name="Lorenzen M."/>
            <person name="Tomoyasu Y."/>
            <person name="Miller S.C."/>
            <person name="Grossmann D."/>
            <person name="Bucher G."/>
        </authorList>
    </citation>
    <scope>NUCLEOTIDE SEQUENCE [LARGE SCALE GENOMIC DNA]</scope>
    <source>
        <strain evidence="1 2">Georgia GA2</strain>
    </source>
</reference>